<evidence type="ECO:0000313" key="1">
    <source>
        <dbReference type="EMBL" id="TCP22659.1"/>
    </source>
</evidence>
<accession>A0A4R2NLY7</accession>
<comment type="caution">
    <text evidence="1">The sequence shown here is derived from an EMBL/GenBank/DDBJ whole genome shotgun (WGS) entry which is preliminary data.</text>
</comment>
<evidence type="ECO:0000313" key="2">
    <source>
        <dbReference type="Proteomes" id="UP000295416"/>
    </source>
</evidence>
<dbReference type="RefSeq" id="WP_132747457.1">
    <property type="nucleotide sequence ID" value="NZ_SLXK01000034.1"/>
</dbReference>
<reference evidence="1 2" key="1">
    <citation type="submission" date="2019-03" db="EMBL/GenBank/DDBJ databases">
        <title>Genomic Encyclopedia of Type Strains, Phase IV (KMG-IV): sequencing the most valuable type-strain genomes for metagenomic binning, comparative biology and taxonomic classification.</title>
        <authorList>
            <person name="Goeker M."/>
        </authorList>
    </citation>
    <scope>NUCLEOTIDE SEQUENCE [LARGE SCALE GENOMIC DNA]</scope>
    <source>
        <strain evidence="1 2">DSM 19377</strain>
    </source>
</reference>
<gene>
    <name evidence="1" type="ORF">EV207_1341</name>
</gene>
<dbReference type="SUPFAM" id="SSF48452">
    <property type="entry name" value="TPR-like"/>
    <property type="match status" value="1"/>
</dbReference>
<proteinExistence type="predicted"/>
<dbReference type="OrthoDB" id="252257at2"/>
<dbReference type="EMBL" id="SLXK01000034">
    <property type="protein sequence ID" value="TCP22659.1"/>
    <property type="molecule type" value="Genomic_DNA"/>
</dbReference>
<dbReference type="Gene3D" id="1.25.40.10">
    <property type="entry name" value="Tetratricopeptide repeat domain"/>
    <property type="match status" value="1"/>
</dbReference>
<protein>
    <submittedName>
        <fullName evidence="1">Uncharacterized protein</fullName>
    </submittedName>
</protein>
<dbReference type="AlphaFoldDB" id="A0A4R2NLY7"/>
<organism evidence="1 2">
    <name type="scientific">Scopulibacillus darangshiensis</name>
    <dbReference type="NCBI Taxonomy" id="442528"/>
    <lineage>
        <taxon>Bacteria</taxon>
        <taxon>Bacillati</taxon>
        <taxon>Bacillota</taxon>
        <taxon>Bacilli</taxon>
        <taxon>Bacillales</taxon>
        <taxon>Sporolactobacillaceae</taxon>
        <taxon>Scopulibacillus</taxon>
    </lineage>
</organism>
<dbReference type="InterPro" id="IPR011990">
    <property type="entry name" value="TPR-like_helical_dom_sf"/>
</dbReference>
<keyword evidence="2" id="KW-1185">Reference proteome</keyword>
<dbReference type="Proteomes" id="UP000295416">
    <property type="component" value="Unassembled WGS sequence"/>
</dbReference>
<sequence length="228" mass="27162">MAAACHYLNNKLKAYLYADQALQYFKQTNNFRRVIDTETLMLAQTCYSNDFEETIEQYEKLIKSCKIYNEINKKNVLLNNFAFEYFIRKKYKMARQLYKESMQSSLANKKNELYLTSLKGYIHCCLEIGNVHTKSELFNLIQEGLSKAEDSFLHKMYFTLLLSLLEGKKEDYYHNLHKDVIPYLKRIGDLFTACFYEKEIYHYFLTIGDLEMVARISRSLIDNYLDFN</sequence>
<name>A0A4R2NLY7_9BACL</name>